<dbReference type="PANTHER" id="PTHR28620:SF1">
    <property type="entry name" value="CENP-V_GFA DOMAIN-CONTAINING PROTEIN"/>
    <property type="match status" value="1"/>
</dbReference>
<reference evidence="1 2" key="1">
    <citation type="journal article" date="2018" name="PLoS Pathog.">
        <title>Evolution of structural diversity of trichothecenes, a family of toxins produced by plant pathogenic and entomopathogenic fungi.</title>
        <authorList>
            <person name="Proctor R.H."/>
            <person name="McCormick S.P."/>
            <person name="Kim H.S."/>
            <person name="Cardoza R.E."/>
            <person name="Stanley A.M."/>
            <person name="Lindo L."/>
            <person name="Kelly A."/>
            <person name="Brown D.W."/>
            <person name="Lee T."/>
            <person name="Vaughan M.M."/>
            <person name="Alexander N.J."/>
            <person name="Busman M."/>
            <person name="Gutierrez S."/>
        </authorList>
    </citation>
    <scope>NUCLEOTIDE SEQUENCE [LARGE SCALE GENOMIC DNA]</scope>
    <source>
        <strain evidence="1 2">NRRL 3299</strain>
    </source>
</reference>
<keyword evidence="2" id="KW-1185">Reference proteome</keyword>
<dbReference type="Gene3D" id="2.170.150.70">
    <property type="match status" value="1"/>
</dbReference>
<name>A0A395RMJ3_FUSSP</name>
<evidence type="ECO:0000313" key="2">
    <source>
        <dbReference type="Proteomes" id="UP000266152"/>
    </source>
</evidence>
<dbReference type="EMBL" id="PXOF01000169">
    <property type="protein sequence ID" value="RGP61274.1"/>
    <property type="molecule type" value="Genomic_DNA"/>
</dbReference>
<protein>
    <submittedName>
        <fullName evidence="1">Centromere protein v</fullName>
    </submittedName>
</protein>
<sequence>MSTEDIKPEATYEVGCHCDTSHEKVTWHNGSNERVARYMFNTKTRDHMFCPKCGASMGIDYEKKLPDKPLYGISVRQFNNIDLDSLRYKKFDGMHKMEPAVDLSGENIDSKTPIPASF</sequence>
<dbReference type="SUPFAM" id="SSF51316">
    <property type="entry name" value="Mss4-like"/>
    <property type="match status" value="1"/>
</dbReference>
<gene>
    <name evidence="1" type="ORF">FSPOR_10103</name>
</gene>
<dbReference type="InterPro" id="IPR052355">
    <property type="entry name" value="CENP-V-like"/>
</dbReference>
<proteinExistence type="predicted"/>
<accession>A0A395RMJ3</accession>
<comment type="caution">
    <text evidence="1">The sequence shown here is derived from an EMBL/GenBank/DDBJ whole genome shotgun (WGS) entry which is preliminary data.</text>
</comment>
<dbReference type="PANTHER" id="PTHR28620">
    <property type="entry name" value="CENTROMERE PROTEIN V"/>
    <property type="match status" value="1"/>
</dbReference>
<dbReference type="InterPro" id="IPR011057">
    <property type="entry name" value="Mss4-like_sf"/>
</dbReference>
<dbReference type="AlphaFoldDB" id="A0A395RMJ3"/>
<evidence type="ECO:0000313" key="1">
    <source>
        <dbReference type="EMBL" id="RGP61274.1"/>
    </source>
</evidence>
<organism evidence="1 2">
    <name type="scientific">Fusarium sporotrichioides</name>
    <dbReference type="NCBI Taxonomy" id="5514"/>
    <lineage>
        <taxon>Eukaryota</taxon>
        <taxon>Fungi</taxon>
        <taxon>Dikarya</taxon>
        <taxon>Ascomycota</taxon>
        <taxon>Pezizomycotina</taxon>
        <taxon>Sordariomycetes</taxon>
        <taxon>Hypocreomycetidae</taxon>
        <taxon>Hypocreales</taxon>
        <taxon>Nectriaceae</taxon>
        <taxon>Fusarium</taxon>
    </lineage>
</organism>
<dbReference type="Proteomes" id="UP000266152">
    <property type="component" value="Unassembled WGS sequence"/>
</dbReference>